<sequence>MTQPPFDAESYARQAAALIALPIAPAHLPGVVANLQTAAAMAALVQAWPLGIADEPAPVFVAQGTQPGSQK</sequence>
<evidence type="ECO:0000313" key="2">
    <source>
        <dbReference type="Proteomes" id="UP001595420"/>
    </source>
</evidence>
<gene>
    <name evidence="1" type="ORF">ACFOD3_25335</name>
</gene>
<name>A0ABV7C3F6_9PROT</name>
<dbReference type="Proteomes" id="UP001595420">
    <property type="component" value="Unassembled WGS sequence"/>
</dbReference>
<keyword evidence="2" id="KW-1185">Reference proteome</keyword>
<dbReference type="InterPro" id="IPR025148">
    <property type="entry name" value="AtzG-like"/>
</dbReference>
<protein>
    <submittedName>
        <fullName evidence="1">AtzG-like protein</fullName>
    </submittedName>
</protein>
<reference evidence="2" key="1">
    <citation type="journal article" date="2019" name="Int. J. Syst. Evol. Microbiol.">
        <title>The Global Catalogue of Microorganisms (GCM) 10K type strain sequencing project: providing services to taxonomists for standard genome sequencing and annotation.</title>
        <authorList>
            <consortium name="The Broad Institute Genomics Platform"/>
            <consortium name="The Broad Institute Genome Sequencing Center for Infectious Disease"/>
            <person name="Wu L."/>
            <person name="Ma J."/>
        </authorList>
    </citation>
    <scope>NUCLEOTIDE SEQUENCE [LARGE SCALE GENOMIC DNA]</scope>
    <source>
        <strain evidence="2">CGMCC 1.16855</strain>
    </source>
</reference>
<proteinExistence type="predicted"/>
<comment type="caution">
    <text evidence="1">The sequence shown here is derived from an EMBL/GenBank/DDBJ whole genome shotgun (WGS) entry which is preliminary data.</text>
</comment>
<evidence type="ECO:0000313" key="1">
    <source>
        <dbReference type="EMBL" id="MFC3003243.1"/>
    </source>
</evidence>
<organism evidence="1 2">
    <name type="scientific">Falsiroseomonas tokyonensis</name>
    <dbReference type="NCBI Taxonomy" id="430521"/>
    <lineage>
        <taxon>Bacteria</taxon>
        <taxon>Pseudomonadati</taxon>
        <taxon>Pseudomonadota</taxon>
        <taxon>Alphaproteobacteria</taxon>
        <taxon>Acetobacterales</taxon>
        <taxon>Roseomonadaceae</taxon>
        <taxon>Falsiroseomonas</taxon>
    </lineage>
</organism>
<dbReference type="EMBL" id="JBHRSB010000010">
    <property type="protein sequence ID" value="MFC3003243.1"/>
    <property type="molecule type" value="Genomic_DNA"/>
</dbReference>
<dbReference type="RefSeq" id="WP_216839689.1">
    <property type="nucleotide sequence ID" value="NZ_JAFNJS010000010.1"/>
</dbReference>
<accession>A0ABV7C3F6</accession>
<dbReference type="Pfam" id="PF13318">
    <property type="entry name" value="AtzG-like"/>
    <property type="match status" value="1"/>
</dbReference>